<evidence type="ECO:0000313" key="2">
    <source>
        <dbReference type="Proteomes" id="UP000054270"/>
    </source>
</evidence>
<dbReference type="OrthoDB" id="3064206at2759"/>
<evidence type="ECO:0008006" key="3">
    <source>
        <dbReference type="Google" id="ProtNLM"/>
    </source>
</evidence>
<name>A0A0D2MR83_HYPSF</name>
<evidence type="ECO:0000313" key="1">
    <source>
        <dbReference type="EMBL" id="KJA26513.1"/>
    </source>
</evidence>
<organism evidence="1 2">
    <name type="scientific">Hypholoma sublateritium (strain FD-334 SS-4)</name>
    <dbReference type="NCBI Taxonomy" id="945553"/>
    <lineage>
        <taxon>Eukaryota</taxon>
        <taxon>Fungi</taxon>
        <taxon>Dikarya</taxon>
        <taxon>Basidiomycota</taxon>
        <taxon>Agaricomycotina</taxon>
        <taxon>Agaricomycetes</taxon>
        <taxon>Agaricomycetidae</taxon>
        <taxon>Agaricales</taxon>
        <taxon>Agaricineae</taxon>
        <taxon>Strophariaceae</taxon>
        <taxon>Hypholoma</taxon>
    </lineage>
</organism>
<proteinExistence type="predicted"/>
<accession>A0A0D2MR83</accession>
<keyword evidence="2" id="KW-1185">Reference proteome</keyword>
<sequence length="545" mass="62571">MKRGPLIYKLDEAILREIFSDAAANKTPEWEIDDNIPLTVIHRASQVCKEWRDIILGSSSVWGQCMELRLLNQTSDHWRDLILERTGESMLTVTGTGTTLNRLESSLIEFFLNLLNKHWKRIQELSVSLMCSKSDNIRIWNTFSRPTENLKIFSMKLWNDDDLEREAVHTEELPPPDFQLFSCHAPSLIRCCVQVQLPIETLSWNTKLLSISNLRELDVFLPLDLKCRHLLDVLAHMPLLEKLRIYVRGIIRNQSDELASFRPHMPHLRNLSVTCPDLDIYPALLDHVTPSGGYAFHLIHDLPDWSELAIETCLEKIGYLQHTLKCYADSFLSHCERESFSGKIKLHVSNRGFMFRYCDCVVEIEPEDPDNEAGIRTYIISARLLDTMSMLHIPNFITKLDLMLPWRQDLSHLSDSLYQALKSIPSIVELVANMRALLQLALITESEILLPRLQTISLSLEHTRRGHMLCILPFLVQRSNIGAPIKNLRIKHNGGNTDFRYLDAMVGLRVSWMEGGKMAEYVCGSGNEDRLILLDTEDATCPSIF</sequence>
<dbReference type="AlphaFoldDB" id="A0A0D2MR83"/>
<gene>
    <name evidence="1" type="ORF">HYPSUDRAFT_36225</name>
</gene>
<protein>
    <recommendedName>
        <fullName evidence="3">F-box domain-containing protein</fullName>
    </recommendedName>
</protein>
<dbReference type="EMBL" id="KN817527">
    <property type="protein sequence ID" value="KJA26513.1"/>
    <property type="molecule type" value="Genomic_DNA"/>
</dbReference>
<reference evidence="2" key="1">
    <citation type="submission" date="2014-04" db="EMBL/GenBank/DDBJ databases">
        <title>Evolutionary Origins and Diversification of the Mycorrhizal Mutualists.</title>
        <authorList>
            <consortium name="DOE Joint Genome Institute"/>
            <consortium name="Mycorrhizal Genomics Consortium"/>
            <person name="Kohler A."/>
            <person name="Kuo A."/>
            <person name="Nagy L.G."/>
            <person name="Floudas D."/>
            <person name="Copeland A."/>
            <person name="Barry K.W."/>
            <person name="Cichocki N."/>
            <person name="Veneault-Fourrey C."/>
            <person name="LaButti K."/>
            <person name="Lindquist E.A."/>
            <person name="Lipzen A."/>
            <person name="Lundell T."/>
            <person name="Morin E."/>
            <person name="Murat C."/>
            <person name="Riley R."/>
            <person name="Ohm R."/>
            <person name="Sun H."/>
            <person name="Tunlid A."/>
            <person name="Henrissat B."/>
            <person name="Grigoriev I.V."/>
            <person name="Hibbett D.S."/>
            <person name="Martin F."/>
        </authorList>
    </citation>
    <scope>NUCLEOTIDE SEQUENCE [LARGE SCALE GENOMIC DNA]</scope>
    <source>
        <strain evidence="2">FD-334 SS-4</strain>
    </source>
</reference>
<dbReference type="Proteomes" id="UP000054270">
    <property type="component" value="Unassembled WGS sequence"/>
</dbReference>